<dbReference type="EMBL" id="LFXJ01000002">
    <property type="protein sequence ID" value="KMY33873.1"/>
    <property type="molecule type" value="Genomic_DNA"/>
</dbReference>
<organism evidence="1 2">
    <name type="scientific">Lysinibacillus xylanilyticus</name>
    <dbReference type="NCBI Taxonomy" id="582475"/>
    <lineage>
        <taxon>Bacteria</taxon>
        <taxon>Bacillati</taxon>
        <taxon>Bacillota</taxon>
        <taxon>Bacilli</taxon>
        <taxon>Bacillales</taxon>
        <taxon>Bacillaceae</taxon>
        <taxon>Lysinibacillus</taxon>
    </lineage>
</organism>
<evidence type="ECO:0000313" key="2">
    <source>
        <dbReference type="Proteomes" id="UP000037326"/>
    </source>
</evidence>
<sequence>MVTMNIIYGRKNKIGAFSPKTKAPIFSVATLYKLIYILNQIKPISQVYFKNHLSIMHQHNCVQRALGQQMFLRERVVSAMCFVCAKDIY</sequence>
<comment type="caution">
    <text evidence="1">The sequence shown here is derived from an EMBL/GenBank/DDBJ whole genome shotgun (WGS) entry which is preliminary data.</text>
</comment>
<evidence type="ECO:0000313" key="1">
    <source>
        <dbReference type="EMBL" id="KMY33873.1"/>
    </source>
</evidence>
<reference evidence="2" key="1">
    <citation type="submission" date="2015-07" db="EMBL/GenBank/DDBJ databases">
        <authorList>
            <consortium name="Consortium for Microbial Forensics and Genomics (microFORGE)"/>
            <person name="Knight B.M."/>
            <person name="Roberts D.P."/>
            <person name="Lin D."/>
            <person name="Hari K."/>
            <person name="Fletcher J."/>
            <person name="Melcher U."/>
            <person name="Blagden T."/>
            <person name="Winegar R.A."/>
        </authorList>
    </citation>
    <scope>NUCLEOTIDE SEQUENCE [LARGE SCALE GENOMIC DNA]</scope>
    <source>
        <strain evidence="2">DSM 23493</strain>
    </source>
</reference>
<protein>
    <submittedName>
        <fullName evidence="1">Uncharacterized protein</fullName>
    </submittedName>
</protein>
<proteinExistence type="predicted"/>
<accession>A0A0K9FI18</accession>
<name>A0A0K9FI18_9BACI</name>
<gene>
    <name evidence="1" type="ORF">ACZ11_02005</name>
</gene>
<dbReference type="PATRIC" id="fig|582475.4.peg.3960"/>
<dbReference type="Proteomes" id="UP000037326">
    <property type="component" value="Unassembled WGS sequence"/>
</dbReference>
<dbReference type="AlphaFoldDB" id="A0A0K9FI18"/>